<dbReference type="SUPFAM" id="SSF46785">
    <property type="entry name" value="Winged helix' DNA-binding domain"/>
    <property type="match status" value="1"/>
</dbReference>
<evidence type="ECO:0000256" key="3">
    <source>
        <dbReference type="ARBA" id="ARBA00022833"/>
    </source>
</evidence>
<dbReference type="EMBL" id="JTEO01000004">
    <property type="protein sequence ID" value="MCQ6962411.1"/>
    <property type="molecule type" value="Genomic_DNA"/>
</dbReference>
<dbReference type="PANTHER" id="PTHR33202:SF7">
    <property type="entry name" value="FERRIC UPTAKE REGULATION PROTEIN"/>
    <property type="match status" value="1"/>
</dbReference>
<keyword evidence="8" id="KW-1185">Reference proteome</keyword>
<proteinExistence type="inferred from homology"/>
<evidence type="ECO:0000313" key="8">
    <source>
        <dbReference type="Proteomes" id="UP001206983"/>
    </source>
</evidence>
<sequence>MIQSENAEKNIARALRERGYKATPQRIAISKYALNTDQHPTADRIYREIIKTHPTVSLATVYTTLKILKEIGLVHELNMPQQNRFDPNMNPHAHLICLQCGEVSDWMDPIIPELVDMISRDTGSMVSGSSLNLNIVCRNCQLKSKAIGL</sequence>
<dbReference type="Pfam" id="PF01475">
    <property type="entry name" value="FUR"/>
    <property type="match status" value="1"/>
</dbReference>
<dbReference type="CDD" id="cd07153">
    <property type="entry name" value="Fur_like"/>
    <property type="match status" value="1"/>
</dbReference>
<comment type="caution">
    <text evidence="7">The sequence shown here is derived from an EMBL/GenBank/DDBJ whole genome shotgun (WGS) entry which is preliminary data.</text>
</comment>
<dbReference type="GO" id="GO:0000976">
    <property type="term" value="F:transcription cis-regulatory region binding"/>
    <property type="evidence" value="ECO:0007669"/>
    <property type="project" value="TreeGrafter"/>
</dbReference>
<dbReference type="InterPro" id="IPR002481">
    <property type="entry name" value="FUR"/>
</dbReference>
<dbReference type="PANTHER" id="PTHR33202">
    <property type="entry name" value="ZINC UPTAKE REGULATION PROTEIN"/>
    <property type="match status" value="1"/>
</dbReference>
<accession>A0AAE3H9G1</accession>
<gene>
    <name evidence="7" type="ORF">PV02_04340</name>
</gene>
<dbReference type="InterPro" id="IPR036388">
    <property type="entry name" value="WH-like_DNA-bd_sf"/>
</dbReference>
<dbReference type="GO" id="GO:0045892">
    <property type="term" value="P:negative regulation of DNA-templated transcription"/>
    <property type="evidence" value="ECO:0007669"/>
    <property type="project" value="TreeGrafter"/>
</dbReference>
<keyword evidence="3" id="KW-0862">Zinc</keyword>
<dbReference type="AlphaFoldDB" id="A0AAE3H9G1"/>
<dbReference type="GO" id="GO:0008270">
    <property type="term" value="F:zinc ion binding"/>
    <property type="evidence" value="ECO:0007669"/>
    <property type="project" value="TreeGrafter"/>
</dbReference>
<name>A0AAE3H9G1_9EURY</name>
<evidence type="ECO:0000256" key="1">
    <source>
        <dbReference type="ARBA" id="ARBA00007957"/>
    </source>
</evidence>
<dbReference type="Proteomes" id="UP001206983">
    <property type="component" value="Unassembled WGS sequence"/>
</dbReference>
<evidence type="ECO:0000256" key="6">
    <source>
        <dbReference type="ARBA" id="ARBA00023163"/>
    </source>
</evidence>
<organism evidence="7 8">
    <name type="scientific">Methanolobus chelungpuianus</name>
    <dbReference type="NCBI Taxonomy" id="502115"/>
    <lineage>
        <taxon>Archaea</taxon>
        <taxon>Methanobacteriati</taxon>
        <taxon>Methanobacteriota</taxon>
        <taxon>Stenosarchaea group</taxon>
        <taxon>Methanomicrobia</taxon>
        <taxon>Methanosarcinales</taxon>
        <taxon>Methanosarcinaceae</taxon>
        <taxon>Methanolobus</taxon>
    </lineage>
</organism>
<protein>
    <submittedName>
        <fullName evidence="7">Fur family transcriptional regulator</fullName>
    </submittedName>
</protein>
<evidence type="ECO:0000256" key="5">
    <source>
        <dbReference type="ARBA" id="ARBA00023125"/>
    </source>
</evidence>
<keyword evidence="2" id="KW-0678">Repressor</keyword>
<evidence type="ECO:0000256" key="4">
    <source>
        <dbReference type="ARBA" id="ARBA00023015"/>
    </source>
</evidence>
<dbReference type="GO" id="GO:0003700">
    <property type="term" value="F:DNA-binding transcription factor activity"/>
    <property type="evidence" value="ECO:0007669"/>
    <property type="project" value="InterPro"/>
</dbReference>
<dbReference type="Gene3D" id="3.30.1490.190">
    <property type="match status" value="1"/>
</dbReference>
<comment type="similarity">
    <text evidence="1">Belongs to the Fur family.</text>
</comment>
<dbReference type="InterPro" id="IPR043135">
    <property type="entry name" value="Fur_C"/>
</dbReference>
<evidence type="ECO:0000256" key="2">
    <source>
        <dbReference type="ARBA" id="ARBA00022491"/>
    </source>
</evidence>
<evidence type="ECO:0000313" key="7">
    <source>
        <dbReference type="EMBL" id="MCQ6962411.1"/>
    </source>
</evidence>
<dbReference type="InterPro" id="IPR036390">
    <property type="entry name" value="WH_DNA-bd_sf"/>
</dbReference>
<dbReference type="RefSeq" id="WP_256622175.1">
    <property type="nucleotide sequence ID" value="NZ_JTEO01000004.1"/>
</dbReference>
<dbReference type="GO" id="GO:1900376">
    <property type="term" value="P:regulation of secondary metabolite biosynthetic process"/>
    <property type="evidence" value="ECO:0007669"/>
    <property type="project" value="TreeGrafter"/>
</dbReference>
<dbReference type="Gene3D" id="1.10.10.10">
    <property type="entry name" value="Winged helix-like DNA-binding domain superfamily/Winged helix DNA-binding domain"/>
    <property type="match status" value="1"/>
</dbReference>
<keyword evidence="6" id="KW-0804">Transcription</keyword>
<reference evidence="7 8" key="1">
    <citation type="journal article" date="2011" name="Appl. Environ. Microbiol.">
        <title>Methanogenic archaea isolated from Taiwan's Chelungpu fault.</title>
        <authorList>
            <person name="Wu S.Y."/>
            <person name="Lai M.C."/>
        </authorList>
    </citation>
    <scope>NUCLEOTIDE SEQUENCE [LARGE SCALE GENOMIC DNA]</scope>
    <source>
        <strain evidence="7 8">St545Mb</strain>
    </source>
</reference>
<keyword evidence="5" id="KW-0238">DNA-binding</keyword>
<keyword evidence="4" id="KW-0805">Transcription regulation</keyword>